<feature type="region of interest" description="Disordered" evidence="1">
    <location>
        <begin position="155"/>
        <end position="183"/>
    </location>
</feature>
<protein>
    <submittedName>
        <fullName evidence="2">Uncharacterized protein</fullName>
    </submittedName>
</protein>
<accession>A0A6L2J3L9</accession>
<evidence type="ECO:0000256" key="1">
    <source>
        <dbReference type="SAM" id="MobiDB-lite"/>
    </source>
</evidence>
<gene>
    <name evidence="2" type="ORF">Tci_003330</name>
</gene>
<dbReference type="EMBL" id="BKCJ010000242">
    <property type="protein sequence ID" value="GEU31352.1"/>
    <property type="molecule type" value="Genomic_DNA"/>
</dbReference>
<organism evidence="2">
    <name type="scientific">Tanacetum cinerariifolium</name>
    <name type="common">Dalmatian daisy</name>
    <name type="synonym">Chrysanthemum cinerariifolium</name>
    <dbReference type="NCBI Taxonomy" id="118510"/>
    <lineage>
        <taxon>Eukaryota</taxon>
        <taxon>Viridiplantae</taxon>
        <taxon>Streptophyta</taxon>
        <taxon>Embryophyta</taxon>
        <taxon>Tracheophyta</taxon>
        <taxon>Spermatophyta</taxon>
        <taxon>Magnoliopsida</taxon>
        <taxon>eudicotyledons</taxon>
        <taxon>Gunneridae</taxon>
        <taxon>Pentapetalae</taxon>
        <taxon>asterids</taxon>
        <taxon>campanulids</taxon>
        <taxon>Asterales</taxon>
        <taxon>Asteraceae</taxon>
        <taxon>Asteroideae</taxon>
        <taxon>Anthemideae</taxon>
        <taxon>Anthemidinae</taxon>
        <taxon>Tanacetum</taxon>
    </lineage>
</organism>
<proteinExistence type="predicted"/>
<name>A0A6L2J3L9_TANCI</name>
<reference evidence="2" key="1">
    <citation type="journal article" date="2019" name="Sci. Rep.">
        <title>Draft genome of Tanacetum cinerariifolium, the natural source of mosquito coil.</title>
        <authorList>
            <person name="Yamashiro T."/>
            <person name="Shiraishi A."/>
            <person name="Satake H."/>
            <person name="Nakayama K."/>
        </authorList>
    </citation>
    <scope>NUCLEOTIDE SEQUENCE</scope>
</reference>
<comment type="caution">
    <text evidence="2">The sequence shown here is derived from an EMBL/GenBank/DDBJ whole genome shotgun (WGS) entry which is preliminary data.</text>
</comment>
<sequence length="284" mass="31882">MALHWSGVGAAPLMSPRQDETSEPLLYAGWMAVPYRCKDATRGRNDDPVTSGIRARLDRGGPKQNRLNCSPKKFLKVLVAQRWRERSPGMLKSQYDVVWSSQYRIRWKPEGRLNMAPHWSGVGAAPLMSPRHDETSEPLLYTGWMAGPYRCKDATRGRNDDPMTSGIRARLDRGGPKQNRSSCSPEKFLKVLVVQSRSKAKSFEGCRSSVRMTMHEVVHEMVVGECYKPNSEGSGSAWKAYINARVVGLFLLVLLEYPNGKGVVFATSRDSIWHYTGRELGPLP</sequence>
<dbReference type="AlphaFoldDB" id="A0A6L2J3L9"/>
<evidence type="ECO:0000313" key="2">
    <source>
        <dbReference type="EMBL" id="GEU31352.1"/>
    </source>
</evidence>